<accession>A0A9J7LTU7</accession>
<dbReference type="RefSeq" id="XP_035688374.1">
    <property type="nucleotide sequence ID" value="XM_035832481.1"/>
</dbReference>
<sequence length="276" mass="31476">MARYNPARYNPARYNMARYNMARYNMARYNTRPCGDFPWPDAAVEAVNCDYNYQHYNYPDVKGRCNVTCSDEDDLLVGPADLSYHGQYSQLSGTYVCSLANMTWLGEEPRCLGQYNSATVITNETTGTRLVGGEFYGCVELYDGVTGQWGPVKGWEISYWGTDHDKARMSWADLACRNLGFREGLATAGFRLANGVVRYRHTYYLQWRYRPSYPSTAPKFILSQSLPQWEGASLHVAIDRVVRGPCPDNDWDCRSDYDHMCLACAGERQHDDPQGM</sequence>
<dbReference type="OMA" id="RYNMARY"/>
<evidence type="ECO:0000313" key="1">
    <source>
        <dbReference type="Proteomes" id="UP000001554"/>
    </source>
</evidence>
<keyword evidence="1" id="KW-1185">Reference proteome</keyword>
<reference evidence="2" key="2">
    <citation type="submission" date="2025-08" db="UniProtKB">
        <authorList>
            <consortium name="RefSeq"/>
        </authorList>
    </citation>
    <scope>IDENTIFICATION</scope>
    <source>
        <strain evidence="2">S238N-H82</strain>
        <tissue evidence="2">Testes</tissue>
    </source>
</reference>
<reference evidence="1" key="1">
    <citation type="journal article" date="2020" name="Nat. Ecol. Evol.">
        <title>Deeply conserved synteny resolves early events in vertebrate evolution.</title>
        <authorList>
            <person name="Simakov O."/>
            <person name="Marletaz F."/>
            <person name="Yue J.X."/>
            <person name="O'Connell B."/>
            <person name="Jenkins J."/>
            <person name="Brandt A."/>
            <person name="Calef R."/>
            <person name="Tung C.H."/>
            <person name="Huang T.K."/>
            <person name="Schmutz J."/>
            <person name="Satoh N."/>
            <person name="Yu J.K."/>
            <person name="Putnam N.H."/>
            <person name="Green R.E."/>
            <person name="Rokhsar D.S."/>
        </authorList>
    </citation>
    <scope>NUCLEOTIDE SEQUENCE [LARGE SCALE GENOMIC DNA]</scope>
    <source>
        <strain evidence="1">S238N-H82</strain>
    </source>
</reference>
<dbReference type="Proteomes" id="UP000001554">
    <property type="component" value="Chromosome 1"/>
</dbReference>
<protein>
    <submittedName>
        <fullName evidence="2">Uncharacterized protein LOC118424035</fullName>
    </submittedName>
</protein>
<dbReference type="KEGG" id="bfo:118424035"/>
<name>A0A9J7LTU7_BRAFL</name>
<organism evidence="1 2">
    <name type="scientific">Branchiostoma floridae</name>
    <name type="common">Florida lancelet</name>
    <name type="synonym">Amphioxus</name>
    <dbReference type="NCBI Taxonomy" id="7739"/>
    <lineage>
        <taxon>Eukaryota</taxon>
        <taxon>Metazoa</taxon>
        <taxon>Chordata</taxon>
        <taxon>Cephalochordata</taxon>
        <taxon>Leptocardii</taxon>
        <taxon>Amphioxiformes</taxon>
        <taxon>Branchiostomatidae</taxon>
        <taxon>Branchiostoma</taxon>
    </lineage>
</organism>
<proteinExistence type="predicted"/>
<dbReference type="GeneID" id="118424035"/>
<gene>
    <name evidence="2" type="primary">LOC118424035</name>
</gene>
<evidence type="ECO:0000313" key="2">
    <source>
        <dbReference type="RefSeq" id="XP_035688374.1"/>
    </source>
</evidence>
<dbReference type="AlphaFoldDB" id="A0A9J7LTU7"/>
<dbReference type="OrthoDB" id="10429238at2759"/>